<evidence type="ECO:0000313" key="2">
    <source>
        <dbReference type="Proteomes" id="UP001148629"/>
    </source>
</evidence>
<comment type="caution">
    <text evidence="1">The sequence shown here is derived from an EMBL/GenBank/DDBJ whole genome shotgun (WGS) entry which is preliminary data.</text>
</comment>
<sequence length="319" mass="35188">MRILITGAAGFIGQLLAAKLLNDDKGEYHVVLTDIIEPPVPGKIKWPQNATSLKADLFTESSKVVDKKLDAVFVFHGIMSSGAEADFELGMRANFDATRSLLDTLRRVKPGIKVIYTSSQAVYGGVVPEPVNETMRATPQTSYGCEKMMCEYLINEYNRRGFIDALIFRLPTVSVRPGKPTAAASSFLSGMIREPMQGLPCVLPLRDRGFKHWVTSPRSLVENLVYSLSLPRDALPDYDRAINMPGLGVSVQDMIDSLARIGGQDKLKYLSEEEDEAAKAILYSWPATYDNEKGLGLGFKRDASCDDIVREFKEGLEAA</sequence>
<accession>A0ACC1S7R9</accession>
<organism evidence="1 2">
    <name type="scientific">Fusarium decemcellulare</name>
    <dbReference type="NCBI Taxonomy" id="57161"/>
    <lineage>
        <taxon>Eukaryota</taxon>
        <taxon>Fungi</taxon>
        <taxon>Dikarya</taxon>
        <taxon>Ascomycota</taxon>
        <taxon>Pezizomycotina</taxon>
        <taxon>Sordariomycetes</taxon>
        <taxon>Hypocreomycetidae</taxon>
        <taxon>Hypocreales</taxon>
        <taxon>Nectriaceae</taxon>
        <taxon>Fusarium</taxon>
        <taxon>Fusarium decemcellulare species complex</taxon>
    </lineage>
</organism>
<dbReference type="EMBL" id="JANRMS010000826">
    <property type="protein sequence ID" value="KAJ3533918.1"/>
    <property type="molecule type" value="Genomic_DNA"/>
</dbReference>
<name>A0ACC1S7R9_9HYPO</name>
<proteinExistence type="predicted"/>
<reference evidence="1" key="1">
    <citation type="submission" date="2022-08" db="EMBL/GenBank/DDBJ databases">
        <title>Genome Sequence of Fusarium decemcellulare.</title>
        <authorList>
            <person name="Buettner E."/>
        </authorList>
    </citation>
    <scope>NUCLEOTIDE SEQUENCE</scope>
    <source>
        <strain evidence="1">Babe19</strain>
    </source>
</reference>
<gene>
    <name evidence="1" type="ORF">NM208_g7770</name>
</gene>
<evidence type="ECO:0000313" key="1">
    <source>
        <dbReference type="EMBL" id="KAJ3533918.1"/>
    </source>
</evidence>
<keyword evidence="2" id="KW-1185">Reference proteome</keyword>
<protein>
    <submittedName>
        <fullName evidence="1">Uncharacterized protein</fullName>
    </submittedName>
</protein>
<dbReference type="Proteomes" id="UP001148629">
    <property type="component" value="Unassembled WGS sequence"/>
</dbReference>